<organism evidence="1">
    <name type="scientific">Panstrongylus lignarius</name>
    <dbReference type="NCBI Taxonomy" id="156445"/>
    <lineage>
        <taxon>Eukaryota</taxon>
        <taxon>Metazoa</taxon>
        <taxon>Ecdysozoa</taxon>
        <taxon>Arthropoda</taxon>
        <taxon>Hexapoda</taxon>
        <taxon>Insecta</taxon>
        <taxon>Pterygota</taxon>
        <taxon>Neoptera</taxon>
        <taxon>Paraneoptera</taxon>
        <taxon>Hemiptera</taxon>
        <taxon>Heteroptera</taxon>
        <taxon>Panheteroptera</taxon>
        <taxon>Cimicomorpha</taxon>
        <taxon>Reduviidae</taxon>
        <taxon>Triatominae</taxon>
        <taxon>Panstrongylus</taxon>
    </lineage>
</organism>
<dbReference type="AlphaFoldDB" id="A0A224Y176"/>
<protein>
    <submittedName>
        <fullName evidence="1">Uncharacterized protein</fullName>
    </submittedName>
</protein>
<sequence length="121" mass="14240">MAARRIMCVTILYLDTTMLSDTERELQLLSTIILQFAHGYNSNLEQLGNMISSFLRSQFQFVVPWPGNLILPNVVKYLLKQEYWAVLLCHPDRPYIVKKIYLISLYVIQNKRRYGLMKLIV</sequence>
<dbReference type="EMBL" id="GFTR01002043">
    <property type="protein sequence ID" value="JAW14383.1"/>
    <property type="molecule type" value="Transcribed_RNA"/>
</dbReference>
<reference evidence="1" key="1">
    <citation type="journal article" date="2018" name="PLoS Negl. Trop. Dis.">
        <title>An insight into the salivary gland and fat body transcriptome of Panstrongylus lignarius (Hemiptera: Heteroptera), the main vector of Chagas disease in Peru.</title>
        <authorList>
            <person name="Nevoa J.C."/>
            <person name="Mendes M.T."/>
            <person name="da Silva M.V."/>
            <person name="Soares S.C."/>
            <person name="Oliveira C.J.F."/>
            <person name="Ribeiro J.M.C."/>
        </authorList>
    </citation>
    <scope>NUCLEOTIDE SEQUENCE</scope>
</reference>
<proteinExistence type="predicted"/>
<accession>A0A224Y176</accession>
<name>A0A224Y176_9HEMI</name>
<evidence type="ECO:0000313" key="1">
    <source>
        <dbReference type="EMBL" id="JAW14383.1"/>
    </source>
</evidence>